<dbReference type="InterPro" id="IPR003890">
    <property type="entry name" value="MIF4G-like_typ-3"/>
</dbReference>
<evidence type="ECO:0000256" key="2">
    <source>
        <dbReference type="SAM" id="MobiDB-lite"/>
    </source>
</evidence>
<evidence type="ECO:0000313" key="4">
    <source>
        <dbReference type="EMBL" id="KAK1784474.1"/>
    </source>
</evidence>
<dbReference type="Gene3D" id="1.25.40.180">
    <property type="match status" value="1"/>
</dbReference>
<dbReference type="AlphaFoldDB" id="A0AAD9DL83"/>
<feature type="coiled-coil region" evidence="1">
    <location>
        <begin position="522"/>
        <end position="551"/>
    </location>
</feature>
<evidence type="ECO:0000313" key="5">
    <source>
        <dbReference type="Proteomes" id="UP001239994"/>
    </source>
</evidence>
<dbReference type="GO" id="GO:0003743">
    <property type="term" value="F:translation initiation factor activity"/>
    <property type="evidence" value="ECO:0007669"/>
    <property type="project" value="TreeGrafter"/>
</dbReference>
<gene>
    <name evidence="4" type="ORF">P4O66_008246</name>
</gene>
<accession>A0AAD9DL83</accession>
<keyword evidence="5" id="KW-1185">Reference proteome</keyword>
<organism evidence="4 5">
    <name type="scientific">Electrophorus voltai</name>
    <dbReference type="NCBI Taxonomy" id="2609070"/>
    <lineage>
        <taxon>Eukaryota</taxon>
        <taxon>Metazoa</taxon>
        <taxon>Chordata</taxon>
        <taxon>Craniata</taxon>
        <taxon>Vertebrata</taxon>
        <taxon>Euteleostomi</taxon>
        <taxon>Actinopterygii</taxon>
        <taxon>Neopterygii</taxon>
        <taxon>Teleostei</taxon>
        <taxon>Ostariophysi</taxon>
        <taxon>Gymnotiformes</taxon>
        <taxon>Gymnotoidei</taxon>
        <taxon>Gymnotidae</taxon>
        <taxon>Electrophorus</taxon>
    </lineage>
</organism>
<dbReference type="Pfam" id="PF02854">
    <property type="entry name" value="MIF4G"/>
    <property type="match status" value="1"/>
</dbReference>
<keyword evidence="1" id="KW-0175">Coiled coil</keyword>
<dbReference type="FunFam" id="1.25.40.180:FF:000001">
    <property type="entry name" value="Eukaryotic translation initiation factor 4 gamma, 3, putative"/>
    <property type="match status" value="1"/>
</dbReference>
<dbReference type="SMART" id="SM00543">
    <property type="entry name" value="MIF4G"/>
    <property type="match status" value="1"/>
</dbReference>
<dbReference type="EMBL" id="JAROKS010000130">
    <property type="protein sequence ID" value="KAK1784474.1"/>
    <property type="molecule type" value="Genomic_DNA"/>
</dbReference>
<feature type="compositionally biased region" description="Pro residues" evidence="2">
    <location>
        <begin position="411"/>
        <end position="425"/>
    </location>
</feature>
<feature type="region of interest" description="Disordered" evidence="2">
    <location>
        <begin position="377"/>
        <end position="433"/>
    </location>
</feature>
<name>A0AAD9DL83_9TELE</name>
<dbReference type="GO" id="GO:0003729">
    <property type="term" value="F:mRNA binding"/>
    <property type="evidence" value="ECO:0007669"/>
    <property type="project" value="TreeGrafter"/>
</dbReference>
<dbReference type="GO" id="GO:0016281">
    <property type="term" value="C:eukaryotic translation initiation factor 4F complex"/>
    <property type="evidence" value="ECO:0007669"/>
    <property type="project" value="TreeGrafter"/>
</dbReference>
<feature type="domain" description="MIF4G" evidence="3">
    <location>
        <begin position="428"/>
        <end position="619"/>
    </location>
</feature>
<protein>
    <recommendedName>
        <fullName evidence="3">MIF4G domain-containing protein</fullName>
    </recommendedName>
</protein>
<dbReference type="InterPro" id="IPR016024">
    <property type="entry name" value="ARM-type_fold"/>
</dbReference>
<dbReference type="PANTHER" id="PTHR23253:SF23">
    <property type="entry name" value="EUKARYOTIC TRANSLATION INITIATION FACTOR 4 GAMMA 3"/>
    <property type="match status" value="1"/>
</dbReference>
<comment type="caution">
    <text evidence="4">The sequence shown here is derived from an EMBL/GenBank/DDBJ whole genome shotgun (WGS) entry which is preliminary data.</text>
</comment>
<dbReference type="Proteomes" id="UP001239994">
    <property type="component" value="Unassembled WGS sequence"/>
</dbReference>
<evidence type="ECO:0000256" key="1">
    <source>
        <dbReference type="SAM" id="Coils"/>
    </source>
</evidence>
<sequence length="624" mass="69061">MRTITMEIEVYKHHLEQTYELCVPVRPLSSMTSSPRTSSCGPCFSTTSSDAAKVRTKHSLSNMVQIPAACDMRLHASCPHSLCLAPPTLLHPQFALSSCPPAANVRRRSAAPPTVCCMLLCVPVLFQIPQMQTAQPAIPSNIASFRPVSSQPIMMFLTPMPFTSSQTTQYYVLQYYVPQYHHSGLPYVGHPQQYSVQPTGPSTFYPGLFPADCPLAYDANNLLFAKIRIRDPNQDGKDITEEIMSGVGISQNTSPPVGLPCTTPTAPQVSHSVPQPEPLIGCRPLLRVIHSTVLPHSHSNPPDLPSCSLYTDSPRKGPFLCPHPHYPHIFYLKSQQLNSQVAEQGNVMYNVDSAQVLPAPVDLKPDDEPKLECAMLKSSSPALRPVEPPVQRREPGSPAFAPAPVSAHGPVPAPAPTPAPTPDSYPPEKSELPPQMFNQLMKQVMDLTIDTEERFKGVVDLVFEKAIDEPSFSMAYGNMCSCLAMLKVPMADKPTSTVSFQKLLLNRCQKEFEKDKVNDDVLEKLRHQLEAATSASERERLEEDLEEAKDKAHRRSIGNIKFIGELFKLHMLSEAIMHDCVVKLFMNHSEESLERLCHLLTAIGKDLDLEKARVSRPRAWSGLI</sequence>
<dbReference type="SUPFAM" id="SSF48371">
    <property type="entry name" value="ARM repeat"/>
    <property type="match status" value="1"/>
</dbReference>
<reference evidence="4" key="1">
    <citation type="submission" date="2023-03" db="EMBL/GenBank/DDBJ databases">
        <title>Electrophorus voltai genome.</title>
        <authorList>
            <person name="Bian C."/>
        </authorList>
    </citation>
    <scope>NUCLEOTIDE SEQUENCE</scope>
    <source>
        <strain evidence="4">CB-2022</strain>
        <tissue evidence="4">Muscle</tissue>
    </source>
</reference>
<dbReference type="PANTHER" id="PTHR23253">
    <property type="entry name" value="EUKARYOTIC TRANSLATION INITIATION FACTOR 4 GAMMA"/>
    <property type="match status" value="1"/>
</dbReference>
<proteinExistence type="predicted"/>
<evidence type="ECO:0000259" key="3">
    <source>
        <dbReference type="SMART" id="SM00543"/>
    </source>
</evidence>